<evidence type="ECO:0000313" key="2">
    <source>
        <dbReference type="Proteomes" id="UP000263377"/>
    </source>
</evidence>
<keyword evidence="2" id="KW-1185">Reference proteome</keyword>
<organism evidence="1 2">
    <name type="scientific">Kitasatospora xanthocidica</name>
    <dbReference type="NCBI Taxonomy" id="83382"/>
    <lineage>
        <taxon>Bacteria</taxon>
        <taxon>Bacillati</taxon>
        <taxon>Actinomycetota</taxon>
        <taxon>Actinomycetes</taxon>
        <taxon>Kitasatosporales</taxon>
        <taxon>Streptomycetaceae</taxon>
        <taxon>Kitasatospora</taxon>
    </lineage>
</organism>
<dbReference type="AlphaFoldDB" id="A0A372ZJI1"/>
<evidence type="ECO:0000313" key="1">
    <source>
        <dbReference type="EMBL" id="RGD55395.1"/>
    </source>
</evidence>
<dbReference type="EMBL" id="QVIG01000004">
    <property type="protein sequence ID" value="RGD55395.1"/>
    <property type="molecule type" value="Genomic_DNA"/>
</dbReference>
<comment type="caution">
    <text evidence="1">The sequence shown here is derived from an EMBL/GenBank/DDBJ whole genome shotgun (WGS) entry which is preliminary data.</text>
</comment>
<dbReference type="Proteomes" id="UP000263377">
    <property type="component" value="Unassembled WGS sequence"/>
</dbReference>
<gene>
    <name evidence="1" type="ORF">DR950_41775</name>
</gene>
<sequence>MSGADAEAYRLAIVASSRLRTSLARHGLELPGVRGDHPSGVGEPVVELGRASATVVHALAELLDRLPLDGREGAV</sequence>
<reference evidence="1 2" key="1">
    <citation type="submission" date="2018-08" db="EMBL/GenBank/DDBJ databases">
        <title>Diversity &amp; Physiological Properties of Lignin-Decomposing Actinobacteria from Soil.</title>
        <authorList>
            <person name="Roh S.G."/>
            <person name="Kim S.B."/>
        </authorList>
    </citation>
    <scope>NUCLEOTIDE SEQUENCE [LARGE SCALE GENOMIC DNA]</scope>
    <source>
        <strain evidence="1 2">MMS17-GH009</strain>
    </source>
</reference>
<accession>A0A372ZJI1</accession>
<name>A0A372ZJI1_9ACTN</name>
<protein>
    <submittedName>
        <fullName evidence="1">Uncharacterized protein</fullName>
    </submittedName>
</protein>
<proteinExistence type="predicted"/>